<name>A0A2U3MX21_9GAMM</name>
<dbReference type="InterPro" id="IPR032710">
    <property type="entry name" value="NTF2-like_dom_sf"/>
</dbReference>
<keyword evidence="3" id="KW-1185">Reference proteome</keyword>
<proteinExistence type="predicted"/>
<dbReference type="Pfam" id="PF14534">
    <property type="entry name" value="DUF4440"/>
    <property type="match status" value="1"/>
</dbReference>
<organism evidence="2 3">
    <name type="scientific">Acinetobacter stercoris</name>
    <dbReference type="NCBI Taxonomy" id="2126983"/>
    <lineage>
        <taxon>Bacteria</taxon>
        <taxon>Pseudomonadati</taxon>
        <taxon>Pseudomonadota</taxon>
        <taxon>Gammaproteobacteria</taxon>
        <taxon>Moraxellales</taxon>
        <taxon>Moraxellaceae</taxon>
        <taxon>Acinetobacter</taxon>
    </lineage>
</organism>
<dbReference type="SUPFAM" id="SSF54427">
    <property type="entry name" value="NTF2-like"/>
    <property type="match status" value="1"/>
</dbReference>
<evidence type="ECO:0000259" key="1">
    <source>
        <dbReference type="Pfam" id="PF14534"/>
    </source>
</evidence>
<accession>A0A2U3MX21</accession>
<dbReference type="InterPro" id="IPR027843">
    <property type="entry name" value="DUF4440"/>
</dbReference>
<dbReference type="AlphaFoldDB" id="A0A2U3MX21"/>
<sequence>MNKELIEQFEQSRFQALLDQDYELFKHLCDPDLTYVHSSGKVDNLNQYFEKLQNNYYEYLKIDYKINKVQIFDELVLVYAHFNAELLIQKQPATLNNLILAVLKRNGDELKLLASQPTPIK</sequence>
<dbReference type="Proteomes" id="UP000245974">
    <property type="component" value="Unassembled WGS sequence"/>
</dbReference>
<evidence type="ECO:0000313" key="3">
    <source>
        <dbReference type="Proteomes" id="UP000245974"/>
    </source>
</evidence>
<protein>
    <recommendedName>
        <fullName evidence="1">DUF4440 domain-containing protein</fullName>
    </recommendedName>
</protein>
<gene>
    <name evidence="2" type="ORF">KPC_1165</name>
</gene>
<evidence type="ECO:0000313" key="2">
    <source>
        <dbReference type="EMBL" id="SPL69987.1"/>
    </source>
</evidence>
<dbReference type="RefSeq" id="WP_121973501.1">
    <property type="nucleotide sequence ID" value="NZ_OOGT01000036.1"/>
</dbReference>
<dbReference type="OrthoDB" id="8912653at2"/>
<dbReference type="InParanoid" id="A0A2U3MX21"/>
<dbReference type="Gene3D" id="3.10.450.50">
    <property type="match status" value="1"/>
</dbReference>
<reference evidence="3" key="1">
    <citation type="submission" date="2018-03" db="EMBL/GenBank/DDBJ databases">
        <authorList>
            <person name="Blom J."/>
        </authorList>
    </citation>
    <scope>NUCLEOTIDE SEQUENCE [LARGE SCALE GENOMIC DNA]</scope>
    <source>
        <strain evidence="3">KPC-SM-21</strain>
    </source>
</reference>
<dbReference type="EMBL" id="OOGT01000036">
    <property type="protein sequence ID" value="SPL69987.1"/>
    <property type="molecule type" value="Genomic_DNA"/>
</dbReference>
<feature type="domain" description="DUF4440" evidence="1">
    <location>
        <begin position="6"/>
        <end position="110"/>
    </location>
</feature>